<accession>A0ABS0I495</accession>
<feature type="domain" description="AbiTii" evidence="1">
    <location>
        <begin position="4"/>
        <end position="193"/>
    </location>
</feature>
<protein>
    <recommendedName>
        <fullName evidence="1">AbiTii domain-containing protein</fullName>
    </recommendedName>
</protein>
<keyword evidence="3" id="KW-1185">Reference proteome</keyword>
<dbReference type="RefSeq" id="WP_196293220.1">
    <property type="nucleotide sequence ID" value="NZ_JADQDM010000005.1"/>
</dbReference>
<dbReference type="EMBL" id="JADQDM010000005">
    <property type="protein sequence ID" value="MBF9221761.1"/>
    <property type="molecule type" value="Genomic_DNA"/>
</dbReference>
<evidence type="ECO:0000313" key="2">
    <source>
        <dbReference type="EMBL" id="MBF9221761.1"/>
    </source>
</evidence>
<proteinExistence type="predicted"/>
<dbReference type="InterPro" id="IPR041304">
    <property type="entry name" value="AbiTii"/>
</dbReference>
<gene>
    <name evidence="2" type="ORF">I2H31_11675</name>
</gene>
<evidence type="ECO:0000259" key="1">
    <source>
        <dbReference type="Pfam" id="PF18864"/>
    </source>
</evidence>
<sequence length="339" mass="37290">MKASELINAAIDELHGTAALSTALLKVKTIAFLIKNQQLKEWVNFELKGYDDGSEVPSYRKTYIPVYATLLHVNFSYNGARQNDVLVPMEYLTEEERANVGERNLSMSITEIEEWALSEQGGLHELSNAQRSFLNHKLYRSKRSEWILYKAWQPLSAPFFKGVLFTVRATLLDLLLELSEWDDVSLQSLQQKQLIDDTVSKALHSITVTAGGIVNVSHGDGSVQAANTGDAAQFNVASGEAISQSIASGQVASLPELVEQIKQAFQQDPAFDSHREEIDHQVQSIDLQLQKPEPKKSILKRAFDSLQELAADSAGATAGHAVFELLKQAPTLLATGGLG</sequence>
<dbReference type="Pfam" id="PF18864">
    <property type="entry name" value="AbiTii"/>
    <property type="match status" value="1"/>
</dbReference>
<evidence type="ECO:0000313" key="3">
    <source>
        <dbReference type="Proteomes" id="UP000618931"/>
    </source>
</evidence>
<dbReference type="Proteomes" id="UP000618931">
    <property type="component" value="Unassembled WGS sequence"/>
</dbReference>
<reference evidence="2 3" key="1">
    <citation type="submission" date="2020-11" db="EMBL/GenBank/DDBJ databases">
        <authorList>
            <person name="Kim M.K."/>
        </authorList>
    </citation>
    <scope>NUCLEOTIDE SEQUENCE [LARGE SCALE GENOMIC DNA]</scope>
    <source>
        <strain evidence="2 3">BT662</strain>
    </source>
</reference>
<organism evidence="2 3">
    <name type="scientific">Hymenobacter ruricola</name>
    <dbReference type="NCBI Taxonomy" id="2791023"/>
    <lineage>
        <taxon>Bacteria</taxon>
        <taxon>Pseudomonadati</taxon>
        <taxon>Bacteroidota</taxon>
        <taxon>Cytophagia</taxon>
        <taxon>Cytophagales</taxon>
        <taxon>Hymenobacteraceae</taxon>
        <taxon>Hymenobacter</taxon>
    </lineage>
</organism>
<comment type="caution">
    <text evidence="2">The sequence shown here is derived from an EMBL/GenBank/DDBJ whole genome shotgun (WGS) entry which is preliminary data.</text>
</comment>
<name>A0ABS0I495_9BACT</name>